<organism evidence="1 2">
    <name type="scientific">Hydnum rufescens UP504</name>
    <dbReference type="NCBI Taxonomy" id="1448309"/>
    <lineage>
        <taxon>Eukaryota</taxon>
        <taxon>Fungi</taxon>
        <taxon>Dikarya</taxon>
        <taxon>Basidiomycota</taxon>
        <taxon>Agaricomycotina</taxon>
        <taxon>Agaricomycetes</taxon>
        <taxon>Cantharellales</taxon>
        <taxon>Hydnaceae</taxon>
        <taxon>Hydnum</taxon>
    </lineage>
</organism>
<dbReference type="OrthoDB" id="3205788at2759"/>
<protein>
    <submittedName>
        <fullName evidence="1">Uncharacterized protein</fullName>
    </submittedName>
</protein>
<proteinExistence type="predicted"/>
<comment type="caution">
    <text evidence="1">The sequence shown here is derived from an EMBL/GenBank/DDBJ whole genome shotgun (WGS) entry which is preliminary data.</text>
</comment>
<reference evidence="1" key="1">
    <citation type="journal article" date="2020" name="Nat. Commun.">
        <title>Large-scale genome sequencing of mycorrhizal fungi provides insights into the early evolution of symbiotic traits.</title>
        <authorList>
            <person name="Miyauchi S."/>
            <person name="Kiss E."/>
            <person name="Kuo A."/>
            <person name="Drula E."/>
            <person name="Kohler A."/>
            <person name="Sanchez-Garcia M."/>
            <person name="Morin E."/>
            <person name="Andreopoulos B."/>
            <person name="Barry K.W."/>
            <person name="Bonito G."/>
            <person name="Buee M."/>
            <person name="Carver A."/>
            <person name="Chen C."/>
            <person name="Cichocki N."/>
            <person name="Clum A."/>
            <person name="Culley D."/>
            <person name="Crous P.W."/>
            <person name="Fauchery L."/>
            <person name="Girlanda M."/>
            <person name="Hayes R.D."/>
            <person name="Keri Z."/>
            <person name="LaButti K."/>
            <person name="Lipzen A."/>
            <person name="Lombard V."/>
            <person name="Magnuson J."/>
            <person name="Maillard F."/>
            <person name="Murat C."/>
            <person name="Nolan M."/>
            <person name="Ohm R.A."/>
            <person name="Pangilinan J."/>
            <person name="Pereira M.F."/>
            <person name="Perotto S."/>
            <person name="Peter M."/>
            <person name="Pfister S."/>
            <person name="Riley R."/>
            <person name="Sitrit Y."/>
            <person name="Stielow J.B."/>
            <person name="Szollosi G."/>
            <person name="Zifcakova L."/>
            <person name="Stursova M."/>
            <person name="Spatafora J.W."/>
            <person name="Tedersoo L."/>
            <person name="Vaario L.M."/>
            <person name="Yamada A."/>
            <person name="Yan M."/>
            <person name="Wang P."/>
            <person name="Xu J."/>
            <person name="Bruns T."/>
            <person name="Baldrian P."/>
            <person name="Vilgalys R."/>
            <person name="Dunand C."/>
            <person name="Henrissat B."/>
            <person name="Grigoriev I.V."/>
            <person name="Hibbett D."/>
            <person name="Nagy L.G."/>
            <person name="Martin F.M."/>
        </authorList>
    </citation>
    <scope>NUCLEOTIDE SEQUENCE</scope>
    <source>
        <strain evidence="1">UP504</strain>
    </source>
</reference>
<evidence type="ECO:0000313" key="2">
    <source>
        <dbReference type="Proteomes" id="UP000886523"/>
    </source>
</evidence>
<accession>A0A9P6AR40</accession>
<gene>
    <name evidence="1" type="ORF">BS47DRAFT_1349227</name>
</gene>
<dbReference type="EMBL" id="MU129036">
    <property type="protein sequence ID" value="KAF9509371.1"/>
    <property type="molecule type" value="Genomic_DNA"/>
</dbReference>
<dbReference type="Proteomes" id="UP000886523">
    <property type="component" value="Unassembled WGS sequence"/>
</dbReference>
<evidence type="ECO:0000313" key="1">
    <source>
        <dbReference type="EMBL" id="KAF9509371.1"/>
    </source>
</evidence>
<sequence>MAPLTMTALRAGSPRDLIPRHIQNCLDGKASKWYVMYIARHPEKWNLETITKGLFDWCFPPEF</sequence>
<dbReference type="AlphaFoldDB" id="A0A9P6AR40"/>
<keyword evidence="2" id="KW-1185">Reference proteome</keyword>
<name>A0A9P6AR40_9AGAM</name>